<keyword evidence="1" id="KW-0472">Membrane</keyword>
<evidence type="ECO:0000313" key="2">
    <source>
        <dbReference type="EMBL" id="KAF5376601.1"/>
    </source>
</evidence>
<dbReference type="AlphaFoldDB" id="A0A8H5H4Q7"/>
<gene>
    <name evidence="2" type="ORF">D9757_009597</name>
</gene>
<accession>A0A8H5H4Q7</accession>
<protein>
    <submittedName>
        <fullName evidence="2">Uncharacterized protein</fullName>
    </submittedName>
</protein>
<feature type="transmembrane region" description="Helical" evidence="1">
    <location>
        <begin position="12"/>
        <end position="30"/>
    </location>
</feature>
<organism evidence="2 3">
    <name type="scientific">Collybiopsis confluens</name>
    <dbReference type="NCBI Taxonomy" id="2823264"/>
    <lineage>
        <taxon>Eukaryota</taxon>
        <taxon>Fungi</taxon>
        <taxon>Dikarya</taxon>
        <taxon>Basidiomycota</taxon>
        <taxon>Agaricomycotina</taxon>
        <taxon>Agaricomycetes</taxon>
        <taxon>Agaricomycetidae</taxon>
        <taxon>Agaricales</taxon>
        <taxon>Marasmiineae</taxon>
        <taxon>Omphalotaceae</taxon>
        <taxon>Collybiopsis</taxon>
    </lineage>
</organism>
<name>A0A8H5H4Q7_9AGAR</name>
<evidence type="ECO:0000313" key="3">
    <source>
        <dbReference type="Proteomes" id="UP000518752"/>
    </source>
</evidence>
<comment type="caution">
    <text evidence="2">The sequence shown here is derived from an EMBL/GenBank/DDBJ whole genome shotgun (WGS) entry which is preliminary data.</text>
</comment>
<dbReference type="EMBL" id="JAACJN010000089">
    <property type="protein sequence ID" value="KAF5376601.1"/>
    <property type="molecule type" value="Genomic_DNA"/>
</dbReference>
<proteinExistence type="predicted"/>
<dbReference type="Proteomes" id="UP000518752">
    <property type="component" value="Unassembled WGS sequence"/>
</dbReference>
<keyword evidence="1" id="KW-1133">Transmembrane helix</keyword>
<reference evidence="2 3" key="1">
    <citation type="journal article" date="2020" name="ISME J.">
        <title>Uncovering the hidden diversity of litter-decomposition mechanisms in mushroom-forming fungi.</title>
        <authorList>
            <person name="Floudas D."/>
            <person name="Bentzer J."/>
            <person name="Ahren D."/>
            <person name="Johansson T."/>
            <person name="Persson P."/>
            <person name="Tunlid A."/>
        </authorList>
    </citation>
    <scope>NUCLEOTIDE SEQUENCE [LARGE SCALE GENOMIC DNA]</scope>
    <source>
        <strain evidence="2 3">CBS 406.79</strain>
    </source>
</reference>
<keyword evidence="1" id="KW-0812">Transmembrane</keyword>
<sequence length="118" mass="13325">MHFLQKGLKIKMYLSIFVILLLVLFVMLSTSPSTRLDLVSMTGLMKNTTTRPPKPSRSSLVLLGKNKFSSYENPPLYRGLVYNAFRTTTAPVGYRTVSRSTGSALDFGEWPARIYKRS</sequence>
<keyword evidence="3" id="KW-1185">Reference proteome</keyword>
<evidence type="ECO:0000256" key="1">
    <source>
        <dbReference type="SAM" id="Phobius"/>
    </source>
</evidence>